<dbReference type="PANTHER" id="PTHR12835:SF5">
    <property type="entry name" value="BIOTIN--PROTEIN LIGASE"/>
    <property type="match status" value="1"/>
</dbReference>
<dbReference type="GO" id="GO:0005524">
    <property type="term" value="F:ATP binding"/>
    <property type="evidence" value="ECO:0007669"/>
    <property type="project" value="UniProtKB-UniRule"/>
</dbReference>
<dbReference type="EMBL" id="JOTP01000004">
    <property type="protein sequence ID" value="KEP27349.1"/>
    <property type="molecule type" value="Genomic_DNA"/>
</dbReference>
<comment type="caution">
    <text evidence="11">The sequence shown here is derived from an EMBL/GenBank/DDBJ whole genome shotgun (WGS) entry which is preliminary data.</text>
</comment>
<dbReference type="GO" id="GO:0003677">
    <property type="term" value="F:DNA binding"/>
    <property type="evidence" value="ECO:0007669"/>
    <property type="project" value="UniProtKB-UniRule"/>
</dbReference>
<keyword evidence="6 9" id="KW-0238">DNA-binding</keyword>
<evidence type="ECO:0000256" key="6">
    <source>
        <dbReference type="ARBA" id="ARBA00023125"/>
    </source>
</evidence>
<evidence type="ECO:0000256" key="4">
    <source>
        <dbReference type="ARBA" id="ARBA00022840"/>
    </source>
</evidence>
<dbReference type="GO" id="GO:0009249">
    <property type="term" value="P:protein lipoylation"/>
    <property type="evidence" value="ECO:0007669"/>
    <property type="project" value="UniProtKB-ARBA"/>
</dbReference>
<comment type="function">
    <text evidence="9">Acts both as a biotin--[acetyl-CoA-carboxylase] ligase and a repressor.</text>
</comment>
<comment type="catalytic activity">
    <reaction evidence="9">
        <text>biotin + L-lysyl-[protein] + ATP = N(6)-biotinyl-L-lysyl-[protein] + AMP + diphosphate + H(+)</text>
        <dbReference type="Rhea" id="RHEA:11756"/>
        <dbReference type="Rhea" id="RHEA-COMP:9752"/>
        <dbReference type="Rhea" id="RHEA-COMP:10505"/>
        <dbReference type="ChEBI" id="CHEBI:15378"/>
        <dbReference type="ChEBI" id="CHEBI:29969"/>
        <dbReference type="ChEBI" id="CHEBI:30616"/>
        <dbReference type="ChEBI" id="CHEBI:33019"/>
        <dbReference type="ChEBI" id="CHEBI:57586"/>
        <dbReference type="ChEBI" id="CHEBI:83144"/>
        <dbReference type="ChEBI" id="CHEBI:456215"/>
        <dbReference type="EC" id="6.3.4.15"/>
    </reaction>
</comment>
<reference evidence="11 12" key="1">
    <citation type="submission" date="2012-09" db="EMBL/GenBank/DDBJ databases">
        <title>Genome Sequence of Bacillus sp. DW5-4.</title>
        <authorList>
            <person name="Lai Q."/>
            <person name="Liu Y."/>
            <person name="Shao Z."/>
        </authorList>
    </citation>
    <scope>NUCLEOTIDE SEQUENCE [LARGE SCALE GENOMIC DNA]</scope>
    <source>
        <strain evidence="11 12">DW5-4</strain>
    </source>
</reference>
<keyword evidence="8 9" id="KW-0092">Biotin</keyword>
<dbReference type="InterPro" id="IPR004408">
    <property type="entry name" value="Biotin_CoA_COase_ligase"/>
</dbReference>
<dbReference type="SUPFAM" id="SSF46785">
    <property type="entry name" value="Winged helix' DNA-binding domain"/>
    <property type="match status" value="1"/>
</dbReference>
<dbReference type="Gene3D" id="1.10.10.10">
    <property type="entry name" value="Winged helix-like DNA-binding domain superfamily/Winged helix DNA-binding domain"/>
    <property type="match status" value="1"/>
</dbReference>
<dbReference type="NCBIfam" id="TIGR00121">
    <property type="entry name" value="birA_ligase"/>
    <property type="match status" value="1"/>
</dbReference>
<dbReference type="AlphaFoldDB" id="A0A081LDM3"/>
<evidence type="ECO:0000259" key="10">
    <source>
        <dbReference type="PROSITE" id="PS51733"/>
    </source>
</evidence>
<evidence type="ECO:0000256" key="1">
    <source>
        <dbReference type="ARBA" id="ARBA00022491"/>
    </source>
</evidence>
<dbReference type="Pfam" id="PF03099">
    <property type="entry name" value="BPL_LplA_LipB"/>
    <property type="match status" value="1"/>
</dbReference>
<dbReference type="RefSeq" id="WP_034318967.1">
    <property type="nucleotide sequence ID" value="NZ_JBCMYH010000014.1"/>
</dbReference>
<dbReference type="OrthoDB" id="9807064at2"/>
<dbReference type="EC" id="6.3.4.15" evidence="9"/>
<dbReference type="eggNOG" id="COG0340">
    <property type="taxonomic scope" value="Bacteria"/>
</dbReference>
<name>A0A081LDM3_9BACI</name>
<evidence type="ECO:0000256" key="7">
    <source>
        <dbReference type="ARBA" id="ARBA00023163"/>
    </source>
</evidence>
<keyword evidence="3 9" id="KW-0547">Nucleotide-binding</keyword>
<dbReference type="InterPro" id="IPR045864">
    <property type="entry name" value="aa-tRNA-synth_II/BPL/LPL"/>
</dbReference>
<dbReference type="SUPFAM" id="SSF55681">
    <property type="entry name" value="Class II aaRS and biotin synthetases"/>
    <property type="match status" value="1"/>
</dbReference>
<feature type="domain" description="BPL/LPL catalytic" evidence="10">
    <location>
        <begin position="71"/>
        <end position="262"/>
    </location>
</feature>
<dbReference type="Pfam" id="PF02237">
    <property type="entry name" value="BPL_C"/>
    <property type="match status" value="1"/>
</dbReference>
<feature type="binding site" evidence="9">
    <location>
        <position position="189"/>
    </location>
    <ligand>
        <name>biotin</name>
        <dbReference type="ChEBI" id="CHEBI:57586"/>
    </ligand>
</feature>
<keyword evidence="7 9" id="KW-0804">Transcription</keyword>
<feature type="binding site" evidence="9">
    <location>
        <position position="118"/>
    </location>
    <ligand>
        <name>biotin</name>
        <dbReference type="ChEBI" id="CHEBI:57586"/>
    </ligand>
</feature>
<gene>
    <name evidence="9" type="primary">birA</name>
    <name evidence="11" type="ORF">BA70_13530</name>
</gene>
<keyword evidence="1 9" id="KW-0678">Repressor</keyword>
<dbReference type="PANTHER" id="PTHR12835">
    <property type="entry name" value="BIOTIN PROTEIN LIGASE"/>
    <property type="match status" value="1"/>
</dbReference>
<evidence type="ECO:0000256" key="3">
    <source>
        <dbReference type="ARBA" id="ARBA00022741"/>
    </source>
</evidence>
<keyword evidence="5 9" id="KW-0805">Transcription regulation</keyword>
<evidence type="ECO:0000313" key="11">
    <source>
        <dbReference type="EMBL" id="KEP27349.1"/>
    </source>
</evidence>
<keyword evidence="12" id="KW-1185">Reference proteome</keyword>
<dbReference type="GO" id="GO:0006355">
    <property type="term" value="P:regulation of DNA-templated transcription"/>
    <property type="evidence" value="ECO:0007669"/>
    <property type="project" value="UniProtKB-UniRule"/>
</dbReference>
<dbReference type="InterPro" id="IPR013196">
    <property type="entry name" value="HTH_11"/>
</dbReference>
<organism evidence="11 12">
    <name type="scientific">Bacillus zhangzhouensis</name>
    <dbReference type="NCBI Taxonomy" id="1178540"/>
    <lineage>
        <taxon>Bacteria</taxon>
        <taxon>Bacillati</taxon>
        <taxon>Bacillota</taxon>
        <taxon>Bacilli</taxon>
        <taxon>Bacillales</taxon>
        <taxon>Bacillaceae</taxon>
        <taxon>Bacillus</taxon>
    </lineage>
</organism>
<accession>A0A081LDM3</accession>
<comment type="similarity">
    <text evidence="9">Belongs to the biotin--protein ligase family.</text>
</comment>
<dbReference type="Gene3D" id="2.30.30.100">
    <property type="match status" value="1"/>
</dbReference>
<dbReference type="InterPro" id="IPR030855">
    <property type="entry name" value="Bifunct_BirA"/>
</dbReference>
<dbReference type="GO" id="GO:0016740">
    <property type="term" value="F:transferase activity"/>
    <property type="evidence" value="ECO:0007669"/>
    <property type="project" value="UniProtKB-ARBA"/>
</dbReference>
<protein>
    <recommendedName>
        <fullName evidence="9">Bifunctional ligase/repressor BirA</fullName>
    </recommendedName>
    <alternativeName>
        <fullName evidence="9">Biotin--[acetyl-CoA-carboxylase] ligase</fullName>
        <ecNumber evidence="9">6.3.4.15</ecNumber>
    </alternativeName>
    <alternativeName>
        <fullName evidence="9">Biotin--protein ligase</fullName>
    </alternativeName>
    <alternativeName>
        <fullName evidence="9">Biotin-[acetyl-CoA carboxylase] synthetase</fullName>
    </alternativeName>
</protein>
<dbReference type="SUPFAM" id="SSF50037">
    <property type="entry name" value="C-terminal domain of transcriptional repressors"/>
    <property type="match status" value="1"/>
</dbReference>
<dbReference type="PROSITE" id="PS51733">
    <property type="entry name" value="BPL_LPL_CATALYTIC"/>
    <property type="match status" value="1"/>
</dbReference>
<dbReference type="InterPro" id="IPR003142">
    <property type="entry name" value="BPL_C"/>
</dbReference>
<dbReference type="Proteomes" id="UP000028091">
    <property type="component" value="Unassembled WGS sequence"/>
</dbReference>
<evidence type="ECO:0000256" key="5">
    <source>
        <dbReference type="ARBA" id="ARBA00023015"/>
    </source>
</evidence>
<dbReference type="InterPro" id="IPR036388">
    <property type="entry name" value="WH-like_DNA-bd_sf"/>
</dbReference>
<dbReference type="GO" id="GO:0004077">
    <property type="term" value="F:biotin--[biotin carboxyl-carrier protein] ligase activity"/>
    <property type="evidence" value="ECO:0007669"/>
    <property type="project" value="UniProtKB-UniRule"/>
</dbReference>
<evidence type="ECO:0000256" key="2">
    <source>
        <dbReference type="ARBA" id="ARBA00022598"/>
    </source>
</evidence>
<dbReference type="InterPro" id="IPR008988">
    <property type="entry name" value="Transcriptional_repressor_C"/>
</dbReference>
<keyword evidence="4 9" id="KW-0067">ATP-binding</keyword>
<dbReference type="Gene3D" id="3.30.930.10">
    <property type="entry name" value="Bira Bifunctional Protein, Domain 2"/>
    <property type="match status" value="1"/>
</dbReference>
<comment type="caution">
    <text evidence="9">Lacks conserved residue(s) required for the propagation of feature annotation.</text>
</comment>
<keyword evidence="2 9" id="KW-0436">Ligase</keyword>
<proteinExistence type="inferred from homology"/>
<dbReference type="GO" id="GO:0005737">
    <property type="term" value="C:cytoplasm"/>
    <property type="evidence" value="ECO:0007669"/>
    <property type="project" value="TreeGrafter"/>
</dbReference>
<dbReference type="HAMAP" id="MF_00978">
    <property type="entry name" value="Bifunct_BirA"/>
    <property type="match status" value="1"/>
</dbReference>
<dbReference type="Pfam" id="PF08279">
    <property type="entry name" value="HTH_11"/>
    <property type="match status" value="1"/>
</dbReference>
<evidence type="ECO:0000256" key="9">
    <source>
        <dbReference type="HAMAP-Rule" id="MF_00978"/>
    </source>
</evidence>
<dbReference type="InterPro" id="IPR004143">
    <property type="entry name" value="BPL_LPL_catalytic"/>
</dbReference>
<dbReference type="CDD" id="cd16442">
    <property type="entry name" value="BPL"/>
    <property type="match status" value="1"/>
</dbReference>
<dbReference type="NCBIfam" id="TIGR00122">
    <property type="entry name" value="birA_repr_reg"/>
    <property type="match status" value="1"/>
</dbReference>
<dbReference type="eggNOG" id="COG1654">
    <property type="taxonomic scope" value="Bacteria"/>
</dbReference>
<dbReference type="InterPro" id="IPR036390">
    <property type="entry name" value="WH_DNA-bd_sf"/>
</dbReference>
<sequence length="327" mass="36656">MRSAIRKRLIELFTTSDQDFVSSQQICDELGCSRTAVWKHIEDLRKEGYEVEAVRRKGYRLLRKPDKISEDEILFGLKTEGFGRHIYFQEEVASTQLIAHDLVNEGAPHGTLVVSDHQTNGKGRLQRTWHSPNGTGIWMSLIIRPEIPLYKAPQMTLLASVAITEAIALQTGLSPSIKWPNDILLNGKKVVGILTELKAEADQVHAVIIGPGINVNQTADDFPDELKDIATSLRIELNEKVDRAALIQNIMSTFEKRYEDYMKHGFAPIKQLWESFTMTIGKRIVARTVNGQYNGTALGINDEGVLLLETADGIQKIYSADIEIKST</sequence>
<feature type="DNA-binding region" description="H-T-H motif" evidence="9">
    <location>
        <begin position="23"/>
        <end position="42"/>
    </location>
</feature>
<evidence type="ECO:0000256" key="8">
    <source>
        <dbReference type="ARBA" id="ARBA00023267"/>
    </source>
</evidence>
<dbReference type="InterPro" id="IPR004409">
    <property type="entry name" value="Biotin_operon_repress_HTH"/>
</dbReference>
<evidence type="ECO:0000313" key="12">
    <source>
        <dbReference type="Proteomes" id="UP000028091"/>
    </source>
</evidence>